<gene>
    <name evidence="3" type="ORF">LTRI10_LOCUS1119</name>
</gene>
<dbReference type="Proteomes" id="UP001497516">
    <property type="component" value="Chromosome 1"/>
</dbReference>
<accession>A0AAV2CA30</accession>
<dbReference type="Pfam" id="PF14244">
    <property type="entry name" value="Retrotran_gag_3"/>
    <property type="match status" value="1"/>
</dbReference>
<feature type="region of interest" description="Disordered" evidence="1">
    <location>
        <begin position="1"/>
        <end position="31"/>
    </location>
</feature>
<evidence type="ECO:0000256" key="1">
    <source>
        <dbReference type="SAM" id="MobiDB-lite"/>
    </source>
</evidence>
<protein>
    <recommendedName>
        <fullName evidence="2">Retrotransposon Copia-like N-terminal domain-containing protein</fullName>
    </recommendedName>
</protein>
<evidence type="ECO:0000313" key="3">
    <source>
        <dbReference type="EMBL" id="CAL1353197.1"/>
    </source>
</evidence>
<dbReference type="PANTHER" id="PTHR37610:SF97">
    <property type="entry name" value="RETROTRANSPOSON GAG DOMAIN-CONTAINING PROTEIN"/>
    <property type="match status" value="1"/>
</dbReference>
<proteinExistence type="predicted"/>
<dbReference type="AlphaFoldDB" id="A0AAV2CA30"/>
<name>A0AAV2CA30_9ROSI</name>
<evidence type="ECO:0000259" key="2">
    <source>
        <dbReference type="Pfam" id="PF14244"/>
    </source>
</evidence>
<feature type="compositionally biased region" description="Gly residues" evidence="1">
    <location>
        <begin position="14"/>
        <end position="24"/>
    </location>
</feature>
<evidence type="ECO:0000313" key="4">
    <source>
        <dbReference type="Proteomes" id="UP001497516"/>
    </source>
</evidence>
<organism evidence="3 4">
    <name type="scientific">Linum trigynum</name>
    <dbReference type="NCBI Taxonomy" id="586398"/>
    <lineage>
        <taxon>Eukaryota</taxon>
        <taxon>Viridiplantae</taxon>
        <taxon>Streptophyta</taxon>
        <taxon>Embryophyta</taxon>
        <taxon>Tracheophyta</taxon>
        <taxon>Spermatophyta</taxon>
        <taxon>Magnoliopsida</taxon>
        <taxon>eudicotyledons</taxon>
        <taxon>Gunneridae</taxon>
        <taxon>Pentapetalae</taxon>
        <taxon>rosids</taxon>
        <taxon>fabids</taxon>
        <taxon>Malpighiales</taxon>
        <taxon>Linaceae</taxon>
        <taxon>Linum</taxon>
    </lineage>
</organism>
<reference evidence="3 4" key="1">
    <citation type="submission" date="2024-04" db="EMBL/GenBank/DDBJ databases">
        <authorList>
            <person name="Fracassetti M."/>
        </authorList>
    </citation>
    <scope>NUCLEOTIDE SEQUENCE [LARGE SCALE GENOMIC DNA]</scope>
</reference>
<sequence>MSTGTPPYTPPHGRGNGSGGGNGSSGSTATNFQFGSLDAQQLNTGQPRSEVITFGNPFYLNPNEALNQSIGSEVFDGTNYTMWSRSVVMGLKMKHKMGFIDGSIPMPPVNDDKYLLRDGCNTTVLSWILNSLHKDLRRSVMNHVNAKVL</sequence>
<keyword evidence="4" id="KW-1185">Reference proteome</keyword>
<dbReference type="PANTHER" id="PTHR37610">
    <property type="entry name" value="CCHC-TYPE DOMAIN-CONTAINING PROTEIN"/>
    <property type="match status" value="1"/>
</dbReference>
<dbReference type="InterPro" id="IPR029472">
    <property type="entry name" value="Copia-like_N"/>
</dbReference>
<feature type="domain" description="Retrotransposon Copia-like N-terminal" evidence="2">
    <location>
        <begin position="72"/>
        <end position="108"/>
    </location>
</feature>
<dbReference type="EMBL" id="OZ034813">
    <property type="protein sequence ID" value="CAL1353197.1"/>
    <property type="molecule type" value="Genomic_DNA"/>
</dbReference>